<reference evidence="2" key="1">
    <citation type="submission" date="2018-05" db="EMBL/GenBank/DDBJ databases">
        <authorList>
            <person name="Lanie J.A."/>
            <person name="Ng W.-L."/>
            <person name="Kazmierczak K.M."/>
            <person name="Andrzejewski T.M."/>
            <person name="Davidsen T.M."/>
            <person name="Wayne K.J."/>
            <person name="Tettelin H."/>
            <person name="Glass J.I."/>
            <person name="Rusch D."/>
            <person name="Podicherti R."/>
            <person name="Tsui H.-C.T."/>
            <person name="Winkler M.E."/>
        </authorList>
    </citation>
    <scope>NUCLEOTIDE SEQUENCE</scope>
</reference>
<accession>A0A382PA06</accession>
<evidence type="ECO:0000313" key="2">
    <source>
        <dbReference type="EMBL" id="SVC69558.1"/>
    </source>
</evidence>
<dbReference type="AlphaFoldDB" id="A0A382PA06"/>
<evidence type="ECO:0000256" key="1">
    <source>
        <dbReference type="SAM" id="Phobius"/>
    </source>
</evidence>
<feature type="transmembrane region" description="Helical" evidence="1">
    <location>
        <begin position="31"/>
        <end position="48"/>
    </location>
</feature>
<proteinExistence type="predicted"/>
<feature type="non-terminal residue" evidence="2">
    <location>
        <position position="83"/>
    </location>
</feature>
<keyword evidence="1" id="KW-0812">Transmembrane</keyword>
<keyword evidence="1" id="KW-0472">Membrane</keyword>
<sequence length="83" mass="9776">MNNQIVSEIKKPPVISIGFIGWLRKNLFSTWYNTIFTFLGIYIIYLLIPPIFQWAILDAVWSGEDRTVCEWYDENKVKYRAGA</sequence>
<evidence type="ECO:0008006" key="3">
    <source>
        <dbReference type="Google" id="ProtNLM"/>
    </source>
</evidence>
<organism evidence="2">
    <name type="scientific">marine metagenome</name>
    <dbReference type="NCBI Taxonomy" id="408172"/>
    <lineage>
        <taxon>unclassified sequences</taxon>
        <taxon>metagenomes</taxon>
        <taxon>ecological metagenomes</taxon>
    </lineage>
</organism>
<dbReference type="EMBL" id="UINC01105547">
    <property type="protein sequence ID" value="SVC69558.1"/>
    <property type="molecule type" value="Genomic_DNA"/>
</dbReference>
<protein>
    <recommendedName>
        <fullName evidence="3">ABC transmembrane type-1 domain-containing protein</fullName>
    </recommendedName>
</protein>
<keyword evidence="1" id="KW-1133">Transmembrane helix</keyword>
<name>A0A382PA06_9ZZZZ</name>
<gene>
    <name evidence="2" type="ORF">METZ01_LOCUS322412</name>
</gene>